<organism evidence="2 3">
    <name type="scientific">Labeo rohita</name>
    <name type="common">Indian major carp</name>
    <name type="synonym">Cyprinus rohita</name>
    <dbReference type="NCBI Taxonomy" id="84645"/>
    <lineage>
        <taxon>Eukaryota</taxon>
        <taxon>Metazoa</taxon>
        <taxon>Chordata</taxon>
        <taxon>Craniata</taxon>
        <taxon>Vertebrata</taxon>
        <taxon>Euteleostomi</taxon>
        <taxon>Actinopterygii</taxon>
        <taxon>Neopterygii</taxon>
        <taxon>Teleostei</taxon>
        <taxon>Ostariophysi</taxon>
        <taxon>Cypriniformes</taxon>
        <taxon>Cyprinidae</taxon>
        <taxon>Labeoninae</taxon>
        <taxon>Labeonini</taxon>
        <taxon>Labeo</taxon>
    </lineage>
</organism>
<keyword evidence="3" id="KW-1185">Reference proteome</keyword>
<dbReference type="Proteomes" id="UP000290572">
    <property type="component" value="Unassembled WGS sequence"/>
</dbReference>
<dbReference type="AlphaFoldDB" id="A0A498N3Q7"/>
<name>A0A498N3Q7_LABRO</name>
<evidence type="ECO:0000313" key="2">
    <source>
        <dbReference type="EMBL" id="RXN26813.1"/>
    </source>
</evidence>
<dbReference type="EMBL" id="QBIY01012131">
    <property type="protein sequence ID" value="RXN26813.1"/>
    <property type="molecule type" value="Genomic_DNA"/>
</dbReference>
<comment type="caution">
    <text evidence="2">The sequence shown here is derived from an EMBL/GenBank/DDBJ whole genome shotgun (WGS) entry which is preliminary data.</text>
</comment>
<feature type="region of interest" description="Disordered" evidence="1">
    <location>
        <begin position="1"/>
        <end position="34"/>
    </location>
</feature>
<evidence type="ECO:0000256" key="1">
    <source>
        <dbReference type="SAM" id="MobiDB-lite"/>
    </source>
</evidence>
<gene>
    <name evidence="2" type="ORF">ROHU_005545</name>
</gene>
<protein>
    <submittedName>
        <fullName evidence="2">Uncharacterized protein</fullName>
    </submittedName>
</protein>
<evidence type="ECO:0000313" key="3">
    <source>
        <dbReference type="Proteomes" id="UP000290572"/>
    </source>
</evidence>
<accession>A0A498N3Q7</accession>
<reference evidence="2 3" key="1">
    <citation type="submission" date="2018-03" db="EMBL/GenBank/DDBJ databases">
        <title>Draft genome sequence of Rohu Carp (Labeo rohita).</title>
        <authorList>
            <person name="Das P."/>
            <person name="Kushwaha B."/>
            <person name="Joshi C.G."/>
            <person name="Kumar D."/>
            <person name="Nagpure N.S."/>
            <person name="Sahoo L."/>
            <person name="Das S.P."/>
            <person name="Bit A."/>
            <person name="Patnaik S."/>
            <person name="Meher P.K."/>
            <person name="Jayasankar P."/>
            <person name="Koringa P.G."/>
            <person name="Patel N.V."/>
            <person name="Hinsu A.T."/>
            <person name="Kumar R."/>
            <person name="Pandey M."/>
            <person name="Agarwal S."/>
            <person name="Srivastava S."/>
            <person name="Singh M."/>
            <person name="Iquebal M.A."/>
            <person name="Jaiswal S."/>
            <person name="Angadi U.B."/>
            <person name="Kumar N."/>
            <person name="Raza M."/>
            <person name="Shah T.M."/>
            <person name="Rai A."/>
            <person name="Jena J.K."/>
        </authorList>
    </citation>
    <scope>NUCLEOTIDE SEQUENCE [LARGE SCALE GENOMIC DNA]</scope>
    <source>
        <strain evidence="2">DASCIFA01</strain>
        <tissue evidence="2">Testis</tissue>
    </source>
</reference>
<proteinExistence type="predicted"/>
<sequence>MKKDQAHNGAWQVGRRNSQKGRGNRRGSGAQREGGITAECSGAAGREGTVGVCKGTRASAACVAAPLPSS</sequence>